<dbReference type="EMBL" id="FOKI01000010">
    <property type="protein sequence ID" value="SFB05722.1"/>
    <property type="molecule type" value="Genomic_DNA"/>
</dbReference>
<dbReference type="RefSeq" id="WP_090040467.1">
    <property type="nucleotide sequence ID" value="NZ_FOKI01000010.1"/>
</dbReference>
<dbReference type="InterPro" id="IPR011089">
    <property type="entry name" value="GmrSD_C"/>
</dbReference>
<gene>
    <name evidence="3" type="ORF">SAMN04488528_101062</name>
</gene>
<evidence type="ECO:0008006" key="5">
    <source>
        <dbReference type="Google" id="ProtNLM"/>
    </source>
</evidence>
<proteinExistence type="predicted"/>
<evidence type="ECO:0000313" key="3">
    <source>
        <dbReference type="EMBL" id="SFB05722.1"/>
    </source>
</evidence>
<dbReference type="Pfam" id="PF03235">
    <property type="entry name" value="GmrSD_N"/>
    <property type="match status" value="1"/>
</dbReference>
<dbReference type="InterPro" id="IPR004919">
    <property type="entry name" value="GmrSD_N"/>
</dbReference>
<accession>A0A1I0XXH5</accession>
<dbReference type="AlphaFoldDB" id="A0A1I0XXH5"/>
<dbReference type="PANTHER" id="PTHR35149">
    <property type="entry name" value="SLL5132 PROTEIN"/>
    <property type="match status" value="1"/>
</dbReference>
<protein>
    <recommendedName>
        <fullName evidence="5">DUF262 domain-containing protein</fullName>
    </recommendedName>
</protein>
<keyword evidence="4" id="KW-1185">Reference proteome</keyword>
<dbReference type="OrthoDB" id="9798761at2"/>
<name>A0A1I0XXH5_9CLOT</name>
<reference evidence="3 4" key="1">
    <citation type="submission" date="2016-10" db="EMBL/GenBank/DDBJ databases">
        <authorList>
            <person name="de Groot N.N."/>
        </authorList>
    </citation>
    <scope>NUCLEOTIDE SEQUENCE [LARGE SCALE GENOMIC DNA]</scope>
    <source>
        <strain evidence="3 4">DSM 12271</strain>
    </source>
</reference>
<dbReference type="Proteomes" id="UP000198619">
    <property type="component" value="Unassembled WGS sequence"/>
</dbReference>
<feature type="domain" description="GmrSD restriction endonucleases C-terminal" evidence="2">
    <location>
        <begin position="441"/>
        <end position="575"/>
    </location>
</feature>
<dbReference type="PANTHER" id="PTHR35149:SF1">
    <property type="entry name" value="DUF5655 DOMAIN-CONTAINING PROTEIN"/>
    <property type="match status" value="1"/>
</dbReference>
<dbReference type="Pfam" id="PF07510">
    <property type="entry name" value="GmrSD_C"/>
    <property type="match status" value="1"/>
</dbReference>
<evidence type="ECO:0000313" key="4">
    <source>
        <dbReference type="Proteomes" id="UP000198619"/>
    </source>
</evidence>
<evidence type="ECO:0000259" key="1">
    <source>
        <dbReference type="Pfam" id="PF03235"/>
    </source>
</evidence>
<sequence>MGSEKVKAKEYYIKDFLSNKFLFEIPNYQRQYCWNKENINQLIDDIIDAIENNRDDYGDNFDLYEPYFIGSIILCTKNSRDDGSGLYDVIDGQQRLTSITMLVAVIRDLIENEEYKNVLSSLIYQKSNALMGIKESIRLSVRDKEQEFFKKYILENGGTSLINEVDEETLNEAKESMIKAISIFKDKFHDEDGILDKELLNTFIMYLLQRVVLIAITTDSFASAFRLFNVINARGLPLTNSDLLKSENLRAIGEEKQDEYTKTWEDMEDEIGRETLEMLIGFMRTLKLRKKATSTIFEEYVKKVFVDEPNFRGENFIDTIEDIKNIYQKYIVDATIDVNNEAKTNYYNNLMNLMRDGISFNEWMCTVVKFVQKFRDDNALYEFIITLERKITVDWVNGLNFSERTSRLHRIISIIEESNSLEEVLNSDIFTKELNHSRALFYNSLNDSDFYTKGRMMIPKYVLMRMEMEKTSPCKKKLEFNLSKTSLEHILPRRPSNAYWKDAFTTNERKVWADRIGNLIFINGAKNPLHSGKAFDEKLKIYVLKKGEFQINKDIFKQQHWNVENVRKRQENLIDEALKIWMK</sequence>
<evidence type="ECO:0000259" key="2">
    <source>
        <dbReference type="Pfam" id="PF07510"/>
    </source>
</evidence>
<feature type="domain" description="GmrSD restriction endonucleases N-terminal" evidence="1">
    <location>
        <begin position="13"/>
        <end position="247"/>
    </location>
</feature>
<organism evidence="3 4">
    <name type="scientific">Clostridium frigidicarnis</name>
    <dbReference type="NCBI Taxonomy" id="84698"/>
    <lineage>
        <taxon>Bacteria</taxon>
        <taxon>Bacillati</taxon>
        <taxon>Bacillota</taxon>
        <taxon>Clostridia</taxon>
        <taxon>Eubacteriales</taxon>
        <taxon>Clostridiaceae</taxon>
        <taxon>Clostridium</taxon>
    </lineage>
</organism>